<evidence type="ECO:0000256" key="5">
    <source>
        <dbReference type="ARBA" id="ARBA00022679"/>
    </source>
</evidence>
<dbReference type="InterPro" id="IPR017945">
    <property type="entry name" value="DHBP_synth_RibB-like_a/b_dom"/>
</dbReference>
<dbReference type="GO" id="GO:0000049">
    <property type="term" value="F:tRNA binding"/>
    <property type="evidence" value="ECO:0007669"/>
    <property type="project" value="TreeGrafter"/>
</dbReference>
<comment type="caution">
    <text evidence="13">The sequence shown here is derived from an EMBL/GenBank/DDBJ whole genome shotgun (WGS) entry which is preliminary data.</text>
</comment>
<feature type="domain" description="YrdC-like" evidence="12">
    <location>
        <begin position="3"/>
        <end position="194"/>
    </location>
</feature>
<evidence type="ECO:0000256" key="6">
    <source>
        <dbReference type="ARBA" id="ARBA00022694"/>
    </source>
</evidence>
<dbReference type="Pfam" id="PF01300">
    <property type="entry name" value="Sua5_yciO_yrdC"/>
    <property type="match status" value="1"/>
</dbReference>
<dbReference type="InterPro" id="IPR006070">
    <property type="entry name" value="Sua5-like_dom"/>
</dbReference>
<dbReference type="Proteomes" id="UP000182190">
    <property type="component" value="Unassembled WGS sequence"/>
</dbReference>
<keyword evidence="4" id="KW-0963">Cytoplasm</keyword>
<evidence type="ECO:0000256" key="10">
    <source>
        <dbReference type="ARBA" id="ARBA00029774"/>
    </source>
</evidence>
<evidence type="ECO:0000256" key="7">
    <source>
        <dbReference type="ARBA" id="ARBA00022695"/>
    </source>
</evidence>
<dbReference type="GO" id="GO:0005524">
    <property type="term" value="F:ATP binding"/>
    <property type="evidence" value="ECO:0007669"/>
    <property type="project" value="UniProtKB-KW"/>
</dbReference>
<dbReference type="PROSITE" id="PS51163">
    <property type="entry name" value="YRDC"/>
    <property type="match status" value="1"/>
</dbReference>
<dbReference type="PANTHER" id="PTHR17490">
    <property type="entry name" value="SUA5"/>
    <property type="match status" value="1"/>
</dbReference>
<dbReference type="OrthoDB" id="9814580at2"/>
<keyword evidence="9" id="KW-0067">ATP-binding</keyword>
<dbReference type="RefSeq" id="WP_083616408.1">
    <property type="nucleotide sequence ID" value="NZ_LR734982.1"/>
</dbReference>
<comment type="similarity">
    <text evidence="2">Belongs to the SUA5 family.</text>
</comment>
<evidence type="ECO:0000259" key="12">
    <source>
        <dbReference type="PROSITE" id="PS51163"/>
    </source>
</evidence>
<keyword evidence="6" id="KW-0819">tRNA processing</keyword>
<accession>A0A7Z9DZQ9</accession>
<evidence type="ECO:0000313" key="13">
    <source>
        <dbReference type="EMBL" id="VXD15351.1"/>
    </source>
</evidence>
<reference evidence="13" key="1">
    <citation type="submission" date="2019-10" db="EMBL/GenBank/DDBJ databases">
        <authorList>
            <consortium name="Genoscope - CEA"/>
            <person name="William W."/>
        </authorList>
    </citation>
    <scope>NUCLEOTIDE SEQUENCE [LARGE SCALE GENOMIC DNA]</scope>
    <source>
        <strain evidence="13">BBR_PRJEB10994</strain>
    </source>
</reference>
<organism evidence="13 14">
    <name type="scientific">Planktothrix paucivesiculata PCC 9631</name>
    <dbReference type="NCBI Taxonomy" id="671071"/>
    <lineage>
        <taxon>Bacteria</taxon>
        <taxon>Bacillati</taxon>
        <taxon>Cyanobacteriota</taxon>
        <taxon>Cyanophyceae</taxon>
        <taxon>Oscillatoriophycideae</taxon>
        <taxon>Oscillatoriales</taxon>
        <taxon>Microcoleaceae</taxon>
        <taxon>Planktothrix</taxon>
    </lineage>
</organism>
<evidence type="ECO:0000256" key="9">
    <source>
        <dbReference type="ARBA" id="ARBA00022840"/>
    </source>
</evidence>
<dbReference type="EC" id="2.7.7.87" evidence="3"/>
<evidence type="ECO:0000256" key="4">
    <source>
        <dbReference type="ARBA" id="ARBA00022490"/>
    </source>
</evidence>
<evidence type="ECO:0000256" key="3">
    <source>
        <dbReference type="ARBA" id="ARBA00012584"/>
    </source>
</evidence>
<dbReference type="GO" id="GO:0008033">
    <property type="term" value="P:tRNA processing"/>
    <property type="evidence" value="ECO:0007669"/>
    <property type="project" value="UniProtKB-KW"/>
</dbReference>
<dbReference type="InterPro" id="IPR050156">
    <property type="entry name" value="TC-AMP_synthase_SUA5"/>
</dbReference>
<evidence type="ECO:0000256" key="2">
    <source>
        <dbReference type="ARBA" id="ARBA00007663"/>
    </source>
</evidence>
<evidence type="ECO:0000256" key="8">
    <source>
        <dbReference type="ARBA" id="ARBA00022741"/>
    </source>
</evidence>
<evidence type="ECO:0000256" key="11">
    <source>
        <dbReference type="ARBA" id="ARBA00048366"/>
    </source>
</evidence>
<dbReference type="GO" id="GO:0005737">
    <property type="term" value="C:cytoplasm"/>
    <property type="evidence" value="ECO:0007669"/>
    <property type="project" value="UniProtKB-SubCell"/>
</dbReference>
<proteinExistence type="inferred from homology"/>
<dbReference type="SUPFAM" id="SSF55821">
    <property type="entry name" value="YrdC/RibB"/>
    <property type="match status" value="1"/>
</dbReference>
<keyword evidence="14" id="KW-1185">Reference proteome</keyword>
<keyword evidence="8" id="KW-0547">Nucleotide-binding</keyword>
<dbReference type="Gene3D" id="3.90.870.10">
    <property type="entry name" value="DHBP synthase"/>
    <property type="match status" value="1"/>
</dbReference>
<dbReference type="GO" id="GO:0061710">
    <property type="term" value="F:L-threonylcarbamoyladenylate synthase"/>
    <property type="evidence" value="ECO:0007669"/>
    <property type="project" value="UniProtKB-EC"/>
</dbReference>
<dbReference type="AlphaFoldDB" id="A0A7Z9DZQ9"/>
<sequence>MVQVSVDALIDMAISGEGVVSFPTDTVPALATRPDRAELIFQTKQRSLDKPLILMAATPEALWPYVQGTLEELSVWQKTAQKYWPGGLTLVLPASDKVPPAMNPADPSTIGVRVPDSAIAQSILARTGPMATTSANLSGQPPLLTMAEINHQFPKVFTLFASEFDPTIPPSTLPSTVAKWESNGQWTILRQGNLVIS</sequence>
<comment type="subcellular location">
    <subcellularLocation>
        <location evidence="1">Cytoplasm</location>
    </subcellularLocation>
</comment>
<keyword evidence="5" id="KW-0808">Transferase</keyword>
<gene>
    <name evidence="13" type="ORF">PL9631_120081</name>
</gene>
<dbReference type="GO" id="GO:0003725">
    <property type="term" value="F:double-stranded RNA binding"/>
    <property type="evidence" value="ECO:0007669"/>
    <property type="project" value="InterPro"/>
</dbReference>
<dbReference type="PANTHER" id="PTHR17490:SF16">
    <property type="entry name" value="THREONYLCARBAMOYL-AMP SYNTHASE"/>
    <property type="match status" value="1"/>
</dbReference>
<comment type="catalytic activity">
    <reaction evidence="11">
        <text>L-threonine + hydrogencarbonate + ATP = L-threonylcarbamoyladenylate + diphosphate + H2O</text>
        <dbReference type="Rhea" id="RHEA:36407"/>
        <dbReference type="ChEBI" id="CHEBI:15377"/>
        <dbReference type="ChEBI" id="CHEBI:17544"/>
        <dbReference type="ChEBI" id="CHEBI:30616"/>
        <dbReference type="ChEBI" id="CHEBI:33019"/>
        <dbReference type="ChEBI" id="CHEBI:57926"/>
        <dbReference type="ChEBI" id="CHEBI:73682"/>
        <dbReference type="EC" id="2.7.7.87"/>
    </reaction>
</comment>
<evidence type="ECO:0000256" key="1">
    <source>
        <dbReference type="ARBA" id="ARBA00004496"/>
    </source>
</evidence>
<protein>
    <recommendedName>
        <fullName evidence="10">L-threonylcarbamoyladenylate synthase</fullName>
        <ecNumber evidence="3">2.7.7.87</ecNumber>
    </recommendedName>
    <alternativeName>
        <fullName evidence="10">L-threonylcarbamoyladenylate synthase</fullName>
    </alternativeName>
</protein>
<keyword evidence="7" id="KW-0548">Nucleotidyltransferase</keyword>
<name>A0A7Z9DZQ9_9CYAN</name>
<dbReference type="GO" id="GO:0006450">
    <property type="term" value="P:regulation of translational fidelity"/>
    <property type="evidence" value="ECO:0007669"/>
    <property type="project" value="TreeGrafter"/>
</dbReference>
<dbReference type="EMBL" id="CZCS02000024">
    <property type="protein sequence ID" value="VXD15351.1"/>
    <property type="molecule type" value="Genomic_DNA"/>
</dbReference>
<evidence type="ECO:0000313" key="14">
    <source>
        <dbReference type="Proteomes" id="UP000182190"/>
    </source>
</evidence>